<dbReference type="InterPro" id="IPR016186">
    <property type="entry name" value="C-type_lectin-like/link_sf"/>
</dbReference>
<reference evidence="2" key="1">
    <citation type="journal article" date="2023" name="PLoS Negl. Trop. Dis.">
        <title>A genome sequence for Biomphalaria pfeifferi, the major vector snail for the human-infecting parasite Schistosoma mansoni.</title>
        <authorList>
            <person name="Bu L."/>
            <person name="Lu L."/>
            <person name="Laidemitt M.R."/>
            <person name="Zhang S.M."/>
            <person name="Mutuku M."/>
            <person name="Mkoji G."/>
            <person name="Steinauer M."/>
            <person name="Loker E.S."/>
        </authorList>
    </citation>
    <scope>NUCLEOTIDE SEQUENCE</scope>
    <source>
        <strain evidence="2">KasaAsao</strain>
    </source>
</reference>
<keyword evidence="3" id="KW-1185">Reference proteome</keyword>
<dbReference type="Gene3D" id="3.10.100.10">
    <property type="entry name" value="Mannose-Binding Protein A, subunit A"/>
    <property type="match status" value="1"/>
</dbReference>
<dbReference type="PROSITE" id="PS50041">
    <property type="entry name" value="C_TYPE_LECTIN_2"/>
    <property type="match status" value="1"/>
</dbReference>
<reference evidence="2" key="2">
    <citation type="submission" date="2023-04" db="EMBL/GenBank/DDBJ databases">
        <authorList>
            <person name="Bu L."/>
            <person name="Lu L."/>
            <person name="Laidemitt M.R."/>
            <person name="Zhang S.M."/>
            <person name="Mutuku M."/>
            <person name="Mkoji G."/>
            <person name="Steinauer M."/>
            <person name="Loker E.S."/>
        </authorList>
    </citation>
    <scope>NUCLEOTIDE SEQUENCE</scope>
    <source>
        <strain evidence="2">KasaAsao</strain>
        <tissue evidence="2">Whole Snail</tissue>
    </source>
</reference>
<sequence>MNDKDDNIILTVDEHYVLYEGMTPNLEMECSVNRSQISDMASVMSMVISHSYKTEQPEYTYVASVNGIDGPYAHNISQDKADVSGRIENWSKSYLRVNFTHPSLNRTGLYLCEVYGFDLVGRPIIKYSSTVAVTKGQCSVVNPTITTATTCVEQQAIIIRLRNRLDLFMQPMFYISSLFNGHRYFLRKEMNHYLYSEAQSFCGTYGGYQVELDTHEEYIFIREFIRSNNIFKYVLTGATDAAQEGVWVNPHNSTLRTSFEWGHGEPADGLIHNCQTFYIPNLELADGSCDFTNFYPTYASYICEIPE</sequence>
<dbReference type="EMBL" id="JASAOG010000060">
    <property type="protein sequence ID" value="KAK0056629.1"/>
    <property type="molecule type" value="Genomic_DNA"/>
</dbReference>
<gene>
    <name evidence="2" type="ORF">Bpfe_013847</name>
</gene>
<dbReference type="InterPro" id="IPR016187">
    <property type="entry name" value="CTDL_fold"/>
</dbReference>
<organism evidence="2 3">
    <name type="scientific">Biomphalaria pfeifferi</name>
    <name type="common">Bloodfluke planorb</name>
    <name type="synonym">Freshwater snail</name>
    <dbReference type="NCBI Taxonomy" id="112525"/>
    <lineage>
        <taxon>Eukaryota</taxon>
        <taxon>Metazoa</taxon>
        <taxon>Spiralia</taxon>
        <taxon>Lophotrochozoa</taxon>
        <taxon>Mollusca</taxon>
        <taxon>Gastropoda</taxon>
        <taxon>Heterobranchia</taxon>
        <taxon>Euthyneura</taxon>
        <taxon>Panpulmonata</taxon>
        <taxon>Hygrophila</taxon>
        <taxon>Lymnaeoidea</taxon>
        <taxon>Planorbidae</taxon>
        <taxon>Biomphalaria</taxon>
    </lineage>
</organism>
<dbReference type="CDD" id="cd00037">
    <property type="entry name" value="CLECT"/>
    <property type="match status" value="1"/>
</dbReference>
<name>A0AAD8FB34_BIOPF</name>
<protein>
    <recommendedName>
        <fullName evidence="1">C-type lectin domain-containing protein</fullName>
    </recommendedName>
</protein>
<feature type="domain" description="C-type lectin" evidence="1">
    <location>
        <begin position="179"/>
        <end position="290"/>
    </location>
</feature>
<evidence type="ECO:0000259" key="1">
    <source>
        <dbReference type="PROSITE" id="PS50041"/>
    </source>
</evidence>
<dbReference type="SUPFAM" id="SSF56436">
    <property type="entry name" value="C-type lectin-like"/>
    <property type="match status" value="1"/>
</dbReference>
<evidence type="ECO:0000313" key="2">
    <source>
        <dbReference type="EMBL" id="KAK0056629.1"/>
    </source>
</evidence>
<dbReference type="Proteomes" id="UP001233172">
    <property type="component" value="Unassembled WGS sequence"/>
</dbReference>
<dbReference type="InterPro" id="IPR001304">
    <property type="entry name" value="C-type_lectin-like"/>
</dbReference>
<comment type="caution">
    <text evidence="2">The sequence shown here is derived from an EMBL/GenBank/DDBJ whole genome shotgun (WGS) entry which is preliminary data.</text>
</comment>
<proteinExistence type="predicted"/>
<dbReference type="AlphaFoldDB" id="A0AAD8FB34"/>
<accession>A0AAD8FB34</accession>
<evidence type="ECO:0000313" key="3">
    <source>
        <dbReference type="Proteomes" id="UP001233172"/>
    </source>
</evidence>